<reference evidence="3" key="2">
    <citation type="journal article" date="2021" name="PeerJ">
        <title>Extensive microbial diversity within the chicken gut microbiome revealed by metagenomics and culture.</title>
        <authorList>
            <person name="Gilroy R."/>
            <person name="Ravi A."/>
            <person name="Getino M."/>
            <person name="Pursley I."/>
            <person name="Horton D.L."/>
            <person name="Alikhan N.F."/>
            <person name="Baker D."/>
            <person name="Gharbi K."/>
            <person name="Hall N."/>
            <person name="Watson M."/>
            <person name="Adriaenssens E.M."/>
            <person name="Foster-Nyarko E."/>
            <person name="Jarju S."/>
            <person name="Secka A."/>
            <person name="Antonio M."/>
            <person name="Oren A."/>
            <person name="Chaudhuri R.R."/>
            <person name="La Ragione R."/>
            <person name="Hildebrand F."/>
            <person name="Pallen M.J."/>
        </authorList>
    </citation>
    <scope>NUCLEOTIDE SEQUENCE</scope>
    <source>
        <strain evidence="3">ChiSxjej2B14-8506</strain>
    </source>
</reference>
<gene>
    <name evidence="3" type="ORF">IAC59_10645</name>
</gene>
<dbReference type="AlphaFoldDB" id="A0A9D1LT99"/>
<name>A0A9D1LT99_9FIRM</name>
<feature type="chain" id="PRO_5039708839" description="Outer membrane lipoprotein carrier protein LolA" evidence="2">
    <location>
        <begin position="19"/>
        <end position="287"/>
    </location>
</feature>
<keyword evidence="2" id="KW-0732">Signal</keyword>
<accession>A0A9D1LT99</accession>
<comment type="caution">
    <text evidence="3">The sequence shown here is derived from an EMBL/GenBank/DDBJ whole genome shotgun (WGS) entry which is preliminary data.</text>
</comment>
<evidence type="ECO:0000256" key="2">
    <source>
        <dbReference type="SAM" id="SignalP"/>
    </source>
</evidence>
<feature type="signal peptide" evidence="2">
    <location>
        <begin position="1"/>
        <end position="18"/>
    </location>
</feature>
<dbReference type="Proteomes" id="UP000824123">
    <property type="component" value="Unassembled WGS sequence"/>
</dbReference>
<sequence length="287" mass="30190">MTKRVVLVLMICSLLALSGCITDTQPAATALPPLTQTQVQSREELYELYNQIDFNMTTADLEAKLGPASREEVSMEESTGVTLSWERNGVYTRAAFSDGQMIGKAIEVNDPRVMALLTPVTDFDALHTIERDMNYTQIVEIMGCEGLEIMARINREESPITVSRLMCWIDSSGSIMQILFNQDGTISDEDNSSMLYEFPTLAPGATYAPTPTVDPSASPRPTAILTEAPAESATAAATEAPAESAAAAATEAPTGESTAASGDEAAAAPTAAATADATATDAPAPAA</sequence>
<evidence type="ECO:0008006" key="5">
    <source>
        <dbReference type="Google" id="ProtNLM"/>
    </source>
</evidence>
<reference evidence="3" key="1">
    <citation type="submission" date="2020-10" db="EMBL/GenBank/DDBJ databases">
        <authorList>
            <person name="Gilroy R."/>
        </authorList>
    </citation>
    <scope>NUCLEOTIDE SEQUENCE</scope>
    <source>
        <strain evidence="3">ChiSxjej2B14-8506</strain>
    </source>
</reference>
<dbReference type="PROSITE" id="PS51257">
    <property type="entry name" value="PROKAR_LIPOPROTEIN"/>
    <property type="match status" value="1"/>
</dbReference>
<protein>
    <recommendedName>
        <fullName evidence="5">Outer membrane lipoprotein carrier protein LolA</fullName>
    </recommendedName>
</protein>
<evidence type="ECO:0000313" key="4">
    <source>
        <dbReference type="Proteomes" id="UP000824123"/>
    </source>
</evidence>
<evidence type="ECO:0000256" key="1">
    <source>
        <dbReference type="SAM" id="MobiDB-lite"/>
    </source>
</evidence>
<organism evidence="3 4">
    <name type="scientific">Candidatus Fimadaptatus faecigallinarum</name>
    <dbReference type="NCBI Taxonomy" id="2840814"/>
    <lineage>
        <taxon>Bacteria</taxon>
        <taxon>Bacillati</taxon>
        <taxon>Bacillota</taxon>
        <taxon>Clostridia</taxon>
        <taxon>Eubacteriales</taxon>
        <taxon>Candidatus Fimadaptatus</taxon>
    </lineage>
</organism>
<evidence type="ECO:0000313" key="3">
    <source>
        <dbReference type="EMBL" id="HIU47695.1"/>
    </source>
</evidence>
<proteinExistence type="predicted"/>
<feature type="region of interest" description="Disordered" evidence="1">
    <location>
        <begin position="229"/>
        <end position="287"/>
    </location>
</feature>
<dbReference type="EMBL" id="DVNK01000063">
    <property type="protein sequence ID" value="HIU47695.1"/>
    <property type="molecule type" value="Genomic_DNA"/>
</dbReference>